<gene>
    <name evidence="3" type="ORF">H2200_002224</name>
</gene>
<proteinExistence type="predicted"/>
<dbReference type="Pfam" id="PF24883">
    <property type="entry name" value="NPHP3_N"/>
    <property type="match status" value="1"/>
</dbReference>
<keyword evidence="4" id="KW-1185">Reference proteome</keyword>
<dbReference type="EMBL" id="JAPDRK010000003">
    <property type="protein sequence ID" value="KAJ9614088.1"/>
    <property type="molecule type" value="Genomic_DNA"/>
</dbReference>
<dbReference type="PANTHER" id="PTHR10039:SF5">
    <property type="entry name" value="NACHT DOMAIN-CONTAINING PROTEIN"/>
    <property type="match status" value="1"/>
</dbReference>
<feature type="domain" description="NACHT" evidence="2">
    <location>
        <begin position="274"/>
        <end position="428"/>
    </location>
</feature>
<dbReference type="Proteomes" id="UP001172673">
    <property type="component" value="Unassembled WGS sequence"/>
</dbReference>
<comment type="caution">
    <text evidence="3">The sequence shown here is derived from an EMBL/GenBank/DDBJ whole genome shotgun (WGS) entry which is preliminary data.</text>
</comment>
<dbReference type="Gene3D" id="3.40.50.300">
    <property type="entry name" value="P-loop containing nucleotide triphosphate hydrolases"/>
    <property type="match status" value="1"/>
</dbReference>
<protein>
    <recommendedName>
        <fullName evidence="2">NACHT domain-containing protein</fullName>
    </recommendedName>
</protein>
<dbReference type="Pfam" id="PF25053">
    <property type="entry name" value="DUF7791"/>
    <property type="match status" value="1"/>
</dbReference>
<name>A0AA38XJ82_9EURO</name>
<sequence>MVLDPFSALGLAGNVLQFIDFCGNVISESRKTYQSASESSPENIELGSVAVDLQQLCAQLQPSNRGQEASAVADQKLAKTLAWCEGVAADLLSAIEQLKIKTGPHRKWRSFRQALITVWKKDKLSGLQRRLSFLREQVTLHLVSDLSNQQHTILANVNKLHEESELMHVDVNRQLCGITSAMVSVQFSLNNQSNQNDSNLIQQALQVSSSAATDLARELEILRSLRYRSMEVRHSMIAEAYRKTFDWIFNTEFLPTQDLRAKIGLSNWLSSKEGIFWISGKAGSGKSTLMKYISDDSRTNERLRQWAGDSDLITASFYFWNAGTDTQKSQQGLLQSLLYKILSQYPDLISTVCERRWSTNEVQRSESWKVSELSQSFVRLQSWASPSRKFCFFIDGLDEYDGDHFELVDAMVNIAKSPHIKLCLSSRPWNCFEDAFGRESDRKLYLQDLTREDIEIYVKSKLAIPVTLPSALRDEVQYQTLALEIVDRAQGVFLWVYLVVRSLQEGLANRDSIAMLQKKLQALPTDLELFFEHILSSVESVYKEKLAGMLQVALEASVPWSLMTYSFLDEDDPDFAMRLAPAPMTVAEIQSRQDDMRRRVNGRSKDNMRTKLKHMTSSTYNACFALSRALLAEYKTLAQNETAANEYETLDNALYFAQRAEEQRRVADIVMMDELERTAKLRCHEFLYRDSSFLEHAIKWGLVLYVDSKLSQQPQLLLSSGGFLLFASLQKPRCCNGREINLGPVVHLLLQRGLSPNHSTHGSTVWRDFLVAFPKDGADQKEFSHWQDTLRLLLLRGADVPESVNLIDLMITQALWNSHSDWAQETVSTVDILLSFGLDPNQPIYGRNTIWTSFLDGACSKEVPVSRKILYGMAKAFLRYGANSLACVQQFDGLKESKLAYEALMDEGFDITERDDRDAMEALIVSEMAYQRSRAQYHVETINK</sequence>
<keyword evidence="1" id="KW-0677">Repeat</keyword>
<dbReference type="AlphaFoldDB" id="A0AA38XJ82"/>
<evidence type="ECO:0000313" key="3">
    <source>
        <dbReference type="EMBL" id="KAJ9614088.1"/>
    </source>
</evidence>
<evidence type="ECO:0000256" key="1">
    <source>
        <dbReference type="ARBA" id="ARBA00022737"/>
    </source>
</evidence>
<dbReference type="InterPro" id="IPR056693">
    <property type="entry name" value="DUF7791"/>
</dbReference>
<dbReference type="InterPro" id="IPR056884">
    <property type="entry name" value="NPHP3-like_N"/>
</dbReference>
<dbReference type="PROSITE" id="PS50837">
    <property type="entry name" value="NACHT"/>
    <property type="match status" value="1"/>
</dbReference>
<reference evidence="3" key="1">
    <citation type="submission" date="2022-10" db="EMBL/GenBank/DDBJ databases">
        <title>Culturing micro-colonial fungi from biological soil crusts in the Mojave desert and describing Neophaeococcomyces mojavensis, and introducing the new genera and species Taxawa tesnikishii.</title>
        <authorList>
            <person name="Kurbessoian T."/>
            <person name="Stajich J.E."/>
        </authorList>
    </citation>
    <scope>NUCLEOTIDE SEQUENCE</scope>
    <source>
        <strain evidence="3">TK_41</strain>
    </source>
</reference>
<organism evidence="3 4">
    <name type="scientific">Cladophialophora chaetospira</name>
    <dbReference type="NCBI Taxonomy" id="386627"/>
    <lineage>
        <taxon>Eukaryota</taxon>
        <taxon>Fungi</taxon>
        <taxon>Dikarya</taxon>
        <taxon>Ascomycota</taxon>
        <taxon>Pezizomycotina</taxon>
        <taxon>Eurotiomycetes</taxon>
        <taxon>Chaetothyriomycetidae</taxon>
        <taxon>Chaetothyriales</taxon>
        <taxon>Herpotrichiellaceae</taxon>
        <taxon>Cladophialophora</taxon>
    </lineage>
</organism>
<evidence type="ECO:0000259" key="2">
    <source>
        <dbReference type="PROSITE" id="PS50837"/>
    </source>
</evidence>
<dbReference type="InterPro" id="IPR007111">
    <property type="entry name" value="NACHT_NTPase"/>
</dbReference>
<dbReference type="SUPFAM" id="SSF52540">
    <property type="entry name" value="P-loop containing nucleoside triphosphate hydrolases"/>
    <property type="match status" value="1"/>
</dbReference>
<evidence type="ECO:0000313" key="4">
    <source>
        <dbReference type="Proteomes" id="UP001172673"/>
    </source>
</evidence>
<accession>A0AA38XJ82</accession>
<dbReference type="PANTHER" id="PTHR10039">
    <property type="entry name" value="AMELOGENIN"/>
    <property type="match status" value="1"/>
</dbReference>
<dbReference type="InterPro" id="IPR027417">
    <property type="entry name" value="P-loop_NTPase"/>
</dbReference>